<accession>A0ABR2A0M6</accession>
<dbReference type="Proteomes" id="UP001396334">
    <property type="component" value="Unassembled WGS sequence"/>
</dbReference>
<organism evidence="1 2">
    <name type="scientific">Hibiscus sabdariffa</name>
    <name type="common">roselle</name>
    <dbReference type="NCBI Taxonomy" id="183260"/>
    <lineage>
        <taxon>Eukaryota</taxon>
        <taxon>Viridiplantae</taxon>
        <taxon>Streptophyta</taxon>
        <taxon>Embryophyta</taxon>
        <taxon>Tracheophyta</taxon>
        <taxon>Spermatophyta</taxon>
        <taxon>Magnoliopsida</taxon>
        <taxon>eudicotyledons</taxon>
        <taxon>Gunneridae</taxon>
        <taxon>Pentapetalae</taxon>
        <taxon>rosids</taxon>
        <taxon>malvids</taxon>
        <taxon>Malvales</taxon>
        <taxon>Malvaceae</taxon>
        <taxon>Malvoideae</taxon>
        <taxon>Hibiscus</taxon>
    </lineage>
</organism>
<proteinExistence type="predicted"/>
<dbReference type="PANTHER" id="PTHR33077">
    <property type="entry name" value="PROTEIN TIFY 4A-RELATED-RELATED"/>
    <property type="match status" value="1"/>
</dbReference>
<dbReference type="InterPro" id="IPR010399">
    <property type="entry name" value="Tify_dom"/>
</dbReference>
<dbReference type="EMBL" id="JBBPBN010000452">
    <property type="protein sequence ID" value="KAK8486227.1"/>
    <property type="molecule type" value="Genomic_DNA"/>
</dbReference>
<dbReference type="Pfam" id="PF06200">
    <property type="entry name" value="tify"/>
    <property type="match status" value="1"/>
</dbReference>
<dbReference type="SMART" id="SM00979">
    <property type="entry name" value="TIFY"/>
    <property type="match status" value="1"/>
</dbReference>
<dbReference type="Pfam" id="PF09425">
    <property type="entry name" value="Jas_motif"/>
    <property type="match status" value="1"/>
</dbReference>
<dbReference type="InterPro" id="IPR040390">
    <property type="entry name" value="TIFY/JAZ"/>
</dbReference>
<sequence length="221" mass="24508">MEAEDVTCKRNEHGTKGSRPTNDMSHSIVLFGKYLRTKSENIKVGKTNKEESDVMNRKGSPPPLTPLTINFSRLLQPHMLPQIRSDKEIKTSSCSGRDGNTSKAQLTIFYSGVVNVYDNVPTDKAEAIMVMAGESCLSKPVAEEAKTSLGRSDNITECSNSCKLQAVDLPLARKISVHHFLQKRRSRIVSNSPYAGAPVNCCRNNGDTKRKKTEHRISMQN</sequence>
<dbReference type="InterPro" id="IPR018467">
    <property type="entry name" value="CCT_CS"/>
</dbReference>
<reference evidence="1 2" key="1">
    <citation type="journal article" date="2024" name="G3 (Bethesda)">
        <title>Genome assembly of Hibiscus sabdariffa L. provides insights into metabolisms of medicinal natural products.</title>
        <authorList>
            <person name="Kim T."/>
        </authorList>
    </citation>
    <scope>NUCLEOTIDE SEQUENCE [LARGE SCALE GENOMIC DNA]</scope>
    <source>
        <strain evidence="1">TK-2024</strain>
        <tissue evidence="1">Old leaves</tissue>
    </source>
</reference>
<name>A0ABR2A0M6_9ROSI</name>
<protein>
    <submittedName>
        <fullName evidence="1">Uncharacterized protein</fullName>
    </submittedName>
</protein>
<dbReference type="PANTHER" id="PTHR33077:SF102">
    <property type="entry name" value="PROTEIN TIFY"/>
    <property type="match status" value="1"/>
</dbReference>
<evidence type="ECO:0000313" key="2">
    <source>
        <dbReference type="Proteomes" id="UP001396334"/>
    </source>
</evidence>
<dbReference type="PROSITE" id="PS51320">
    <property type="entry name" value="TIFY"/>
    <property type="match status" value="1"/>
</dbReference>
<evidence type="ECO:0000313" key="1">
    <source>
        <dbReference type="EMBL" id="KAK8486227.1"/>
    </source>
</evidence>
<comment type="caution">
    <text evidence="1">The sequence shown here is derived from an EMBL/GenBank/DDBJ whole genome shotgun (WGS) entry which is preliminary data.</text>
</comment>
<keyword evidence="2" id="KW-1185">Reference proteome</keyword>
<gene>
    <name evidence="1" type="ORF">V6N11_012969</name>
</gene>